<evidence type="ECO:0000256" key="7">
    <source>
        <dbReference type="RuleBase" id="RU363032"/>
    </source>
</evidence>
<proteinExistence type="inferred from homology"/>
<feature type="transmembrane region" description="Helical" evidence="7">
    <location>
        <begin position="35"/>
        <end position="54"/>
    </location>
</feature>
<dbReference type="GO" id="GO:0055085">
    <property type="term" value="P:transmembrane transport"/>
    <property type="evidence" value="ECO:0007669"/>
    <property type="project" value="InterPro"/>
</dbReference>
<dbReference type="CDD" id="cd06261">
    <property type="entry name" value="TM_PBP2"/>
    <property type="match status" value="1"/>
</dbReference>
<feature type="transmembrane region" description="Helical" evidence="7">
    <location>
        <begin position="89"/>
        <end position="117"/>
    </location>
</feature>
<feature type="transmembrane region" description="Helical" evidence="7">
    <location>
        <begin position="284"/>
        <end position="306"/>
    </location>
</feature>
<feature type="transmembrane region" description="Helical" evidence="7">
    <location>
        <begin position="184"/>
        <end position="203"/>
    </location>
</feature>
<keyword evidence="10" id="KW-1185">Reference proteome</keyword>
<comment type="caution">
    <text evidence="9">The sequence shown here is derived from an EMBL/GenBank/DDBJ whole genome shotgun (WGS) entry which is preliminary data.</text>
</comment>
<evidence type="ECO:0000256" key="4">
    <source>
        <dbReference type="ARBA" id="ARBA00022692"/>
    </source>
</evidence>
<evidence type="ECO:0000256" key="6">
    <source>
        <dbReference type="ARBA" id="ARBA00023136"/>
    </source>
</evidence>
<dbReference type="InterPro" id="IPR035906">
    <property type="entry name" value="MetI-like_sf"/>
</dbReference>
<dbReference type="Proteomes" id="UP000220768">
    <property type="component" value="Unassembled WGS sequence"/>
</dbReference>
<keyword evidence="3" id="KW-1003">Cell membrane</keyword>
<gene>
    <name evidence="9" type="ORF">CO666_11505</name>
</gene>
<comment type="subcellular location">
    <subcellularLocation>
        <location evidence="1 7">Cell membrane</location>
        <topology evidence="1 7">Multi-pass membrane protein</topology>
    </subcellularLocation>
</comment>
<evidence type="ECO:0000256" key="1">
    <source>
        <dbReference type="ARBA" id="ARBA00004651"/>
    </source>
</evidence>
<evidence type="ECO:0000256" key="3">
    <source>
        <dbReference type="ARBA" id="ARBA00022475"/>
    </source>
</evidence>
<evidence type="ECO:0000256" key="2">
    <source>
        <dbReference type="ARBA" id="ARBA00022448"/>
    </source>
</evidence>
<dbReference type="Gene3D" id="1.10.3720.10">
    <property type="entry name" value="MetI-like"/>
    <property type="match status" value="1"/>
</dbReference>
<dbReference type="Pfam" id="PF00528">
    <property type="entry name" value="BPD_transp_1"/>
    <property type="match status" value="1"/>
</dbReference>
<protein>
    <submittedName>
        <fullName evidence="9">ABC transporter permease</fullName>
    </submittedName>
</protein>
<feature type="domain" description="ABC transmembrane type-1" evidence="8">
    <location>
        <begin position="93"/>
        <end position="305"/>
    </location>
</feature>
<feature type="transmembrane region" description="Helical" evidence="7">
    <location>
        <begin position="129"/>
        <end position="150"/>
    </location>
</feature>
<dbReference type="SUPFAM" id="SSF161098">
    <property type="entry name" value="MetI-like"/>
    <property type="match status" value="1"/>
</dbReference>
<organism evidence="9 10">
    <name type="scientific">Rhizobium chutanense</name>
    <dbReference type="NCBI Taxonomy" id="2035448"/>
    <lineage>
        <taxon>Bacteria</taxon>
        <taxon>Pseudomonadati</taxon>
        <taxon>Pseudomonadota</taxon>
        <taxon>Alphaproteobacteria</taxon>
        <taxon>Hyphomicrobiales</taxon>
        <taxon>Rhizobiaceae</taxon>
        <taxon>Rhizobium/Agrobacterium group</taxon>
        <taxon>Rhizobium</taxon>
    </lineage>
</organism>
<evidence type="ECO:0000259" key="8">
    <source>
        <dbReference type="PROSITE" id="PS50928"/>
    </source>
</evidence>
<sequence length="315" mass="35232">MTHSAQRLETEAAFAASTVKIPARPRPRSATARKVFPYLLVGPAVAYLLAITLYPGLFAMYQSLFVVKFVNWSWVGLGNYSRIIQDREFWAALGNTAIIGGISLALQSVIAMAVAFFCYRDPFVRGWRIIFLMPMLFMPSAVAFIWKLAFNDGRVISDILMSIGVVSNNVDWLASIWLARLTLIVADVWQWTPFLFIIFVGALQGQDEEIEEAARLDGASWSSIFWNISLPMMRPIIVVAVTLRGIDITTMFTNVYIMTQGTPGGATETMSYFIYRQGFRMFNFGYASAASVLMLIFTIIIAQTVVKRAFKSGKS</sequence>
<dbReference type="PANTHER" id="PTHR43005">
    <property type="entry name" value="BLR7065 PROTEIN"/>
    <property type="match status" value="1"/>
</dbReference>
<dbReference type="AlphaFoldDB" id="A0A2A6JEZ8"/>
<dbReference type="PANTHER" id="PTHR43005:SF1">
    <property type="entry name" value="SPERMIDINE_PUTRESCINE TRANSPORT SYSTEM PERMEASE PROTEIN"/>
    <property type="match status" value="1"/>
</dbReference>
<evidence type="ECO:0000313" key="10">
    <source>
        <dbReference type="Proteomes" id="UP000220768"/>
    </source>
</evidence>
<name>A0A2A6JEZ8_9HYPH</name>
<keyword evidence="2 7" id="KW-0813">Transport</keyword>
<comment type="similarity">
    <text evidence="7">Belongs to the binding-protein-dependent transport system permease family.</text>
</comment>
<evidence type="ECO:0000256" key="5">
    <source>
        <dbReference type="ARBA" id="ARBA00022989"/>
    </source>
</evidence>
<dbReference type="GO" id="GO:0005886">
    <property type="term" value="C:plasma membrane"/>
    <property type="evidence" value="ECO:0007669"/>
    <property type="project" value="UniProtKB-SubCell"/>
</dbReference>
<dbReference type="EMBL" id="NWSV01000005">
    <property type="protein sequence ID" value="PDT04469.1"/>
    <property type="molecule type" value="Genomic_DNA"/>
</dbReference>
<dbReference type="RefSeq" id="WP_097612179.1">
    <property type="nucleotide sequence ID" value="NZ_NWSV01000005.1"/>
</dbReference>
<dbReference type="InterPro" id="IPR000515">
    <property type="entry name" value="MetI-like"/>
</dbReference>
<accession>A0A2A6JEZ8</accession>
<reference evidence="9 10" key="1">
    <citation type="submission" date="2017-09" db="EMBL/GenBank/DDBJ databases">
        <title>Comparative genomics of rhizobia isolated from Phaseolus vulgaris in China.</title>
        <authorList>
            <person name="Tong W."/>
        </authorList>
    </citation>
    <scope>NUCLEOTIDE SEQUENCE [LARGE SCALE GENOMIC DNA]</scope>
    <source>
        <strain evidence="9 10">C5</strain>
    </source>
</reference>
<feature type="transmembrane region" description="Helical" evidence="7">
    <location>
        <begin position="224"/>
        <end position="246"/>
    </location>
</feature>
<keyword evidence="5 7" id="KW-1133">Transmembrane helix</keyword>
<keyword evidence="4 7" id="KW-0812">Transmembrane</keyword>
<evidence type="ECO:0000313" key="9">
    <source>
        <dbReference type="EMBL" id="PDT04469.1"/>
    </source>
</evidence>
<dbReference type="PROSITE" id="PS50928">
    <property type="entry name" value="ABC_TM1"/>
    <property type="match status" value="1"/>
</dbReference>
<keyword evidence="6 7" id="KW-0472">Membrane</keyword>